<keyword evidence="3" id="KW-0472">Membrane</keyword>
<dbReference type="InterPro" id="IPR003737">
    <property type="entry name" value="GlcNAc_PI_deacetylase-related"/>
</dbReference>
<comment type="similarity">
    <text evidence="1">Belongs to the PIGL family.</text>
</comment>
<dbReference type="EC" id="3.5.1.89" evidence="2"/>
<evidence type="ECO:0000256" key="3">
    <source>
        <dbReference type="SAM" id="Phobius"/>
    </source>
</evidence>
<dbReference type="AlphaFoldDB" id="A0AAV0BAK9"/>
<dbReference type="Pfam" id="PF02585">
    <property type="entry name" value="PIG-L"/>
    <property type="match status" value="1"/>
</dbReference>
<reference evidence="4" key="1">
    <citation type="submission" date="2022-06" db="EMBL/GenBank/DDBJ databases">
        <authorList>
            <consortium name="SYNGENTA / RWTH Aachen University"/>
        </authorList>
    </citation>
    <scope>NUCLEOTIDE SEQUENCE</scope>
</reference>
<dbReference type="Proteomes" id="UP001153365">
    <property type="component" value="Unassembled WGS sequence"/>
</dbReference>
<name>A0AAV0BAK9_PHAPC</name>
<comment type="caution">
    <text evidence="4">The sequence shown here is derived from an EMBL/GenBank/DDBJ whole genome shotgun (WGS) entry which is preliminary data.</text>
</comment>
<dbReference type="Gene3D" id="3.40.50.10320">
    <property type="entry name" value="LmbE-like"/>
    <property type="match status" value="1"/>
</dbReference>
<sequence>MEDDLSPLYEETPYHSRFGQIRESDYGDREDVTAEHEELRHELEALDSIQYPPSSVTSGHATLKKRRLNALSLGLRKYKSKVRLLILLVAVWPFLSWAIIYVLFSEHSALFPKTLRDSRSTLFVVAHPDDECLFFAPSILSTVRRAKSHGALLVLSSGNHYGQGELRQKELKASCKQLGIREERCDVMDLSSVQDDPEKWWPTDTISLTVKQHVDQWMIETIVTFDKGGVSGHINHRAVSAAVTQLALSLNQTNPSTSSSSLNHTSPTLFVVKTVFVLRKYLGLYDLPLSFSSFIPGVLFGPSILSRVPLDFTYDVRTEEEALESERKRQDSIESTERGLLLGGLSDYLFARKAFRRHQSQFVWDRHLYMILSQYMFFNTIERIV</sequence>
<dbReference type="InterPro" id="IPR024078">
    <property type="entry name" value="LmbE-like_dom_sf"/>
</dbReference>
<evidence type="ECO:0000313" key="4">
    <source>
        <dbReference type="EMBL" id="CAH7683162.1"/>
    </source>
</evidence>
<keyword evidence="3" id="KW-1133">Transmembrane helix</keyword>
<keyword evidence="3" id="KW-0812">Transmembrane</keyword>
<organism evidence="4 5">
    <name type="scientific">Phakopsora pachyrhizi</name>
    <name type="common">Asian soybean rust disease fungus</name>
    <dbReference type="NCBI Taxonomy" id="170000"/>
    <lineage>
        <taxon>Eukaryota</taxon>
        <taxon>Fungi</taxon>
        <taxon>Dikarya</taxon>
        <taxon>Basidiomycota</taxon>
        <taxon>Pucciniomycotina</taxon>
        <taxon>Pucciniomycetes</taxon>
        <taxon>Pucciniales</taxon>
        <taxon>Phakopsoraceae</taxon>
        <taxon>Phakopsora</taxon>
    </lineage>
</organism>
<dbReference type="GO" id="GO:0000225">
    <property type="term" value="F:N-acetylglucosaminylphosphatidylinositol deacetylase activity"/>
    <property type="evidence" value="ECO:0007669"/>
    <property type="project" value="UniProtKB-EC"/>
</dbReference>
<dbReference type="PANTHER" id="PTHR12993">
    <property type="entry name" value="N-ACETYLGLUCOSAMINYL-PHOSPHATIDYLINOSITOL DE-N-ACETYLASE-RELATED"/>
    <property type="match status" value="1"/>
</dbReference>
<dbReference type="EMBL" id="CALTRL010004506">
    <property type="protein sequence ID" value="CAH7683162.1"/>
    <property type="molecule type" value="Genomic_DNA"/>
</dbReference>
<dbReference type="SUPFAM" id="SSF102588">
    <property type="entry name" value="LmbE-like"/>
    <property type="match status" value="1"/>
</dbReference>
<evidence type="ECO:0000256" key="2">
    <source>
        <dbReference type="ARBA" id="ARBA00012176"/>
    </source>
</evidence>
<gene>
    <name evidence="4" type="ORF">PPACK8108_LOCUS16523</name>
</gene>
<accession>A0AAV0BAK9</accession>
<evidence type="ECO:0000313" key="5">
    <source>
        <dbReference type="Proteomes" id="UP001153365"/>
    </source>
</evidence>
<dbReference type="PANTHER" id="PTHR12993:SF11">
    <property type="entry name" value="N-ACETYLGLUCOSAMINYL-PHOSPHATIDYLINOSITOL DE-N-ACETYLASE"/>
    <property type="match status" value="1"/>
</dbReference>
<feature type="transmembrane region" description="Helical" evidence="3">
    <location>
        <begin position="84"/>
        <end position="104"/>
    </location>
</feature>
<proteinExistence type="inferred from homology"/>
<evidence type="ECO:0000256" key="1">
    <source>
        <dbReference type="ARBA" id="ARBA00006066"/>
    </source>
</evidence>
<dbReference type="GO" id="GO:0005783">
    <property type="term" value="C:endoplasmic reticulum"/>
    <property type="evidence" value="ECO:0007669"/>
    <property type="project" value="TreeGrafter"/>
</dbReference>
<keyword evidence="5" id="KW-1185">Reference proteome</keyword>
<protein>
    <recommendedName>
        <fullName evidence="2">N-acetylglucosaminylphosphatidylinositol deacetylase</fullName>
        <ecNumber evidence="2">3.5.1.89</ecNumber>
    </recommendedName>
</protein>